<reference evidence="3 4" key="1">
    <citation type="submission" date="2021-03" db="EMBL/GenBank/DDBJ databases">
        <title>Enterococcal diversity collection.</title>
        <authorList>
            <person name="Gilmore M.S."/>
            <person name="Schwartzman J."/>
            <person name="Van Tyne D."/>
            <person name="Martin M."/>
            <person name="Earl A.M."/>
            <person name="Manson A.L."/>
            <person name="Straub T."/>
            <person name="Salamzade R."/>
            <person name="Saavedra J."/>
            <person name="Lebreton F."/>
            <person name="Prichula J."/>
            <person name="Schaufler K."/>
            <person name="Gaca A."/>
            <person name="Sgardioli B."/>
            <person name="Wagenaar J."/>
            <person name="Strong T."/>
        </authorList>
    </citation>
    <scope>NUCLEOTIDE SEQUENCE [LARGE SCALE GENOMIC DNA]</scope>
    <source>
        <strain evidence="3 4">MJM12</strain>
    </source>
</reference>
<keyword evidence="1" id="KW-0119">Carbohydrate metabolism</keyword>
<dbReference type="PROSITE" id="PS01161">
    <property type="entry name" value="GLC_GALNAC_ISOMERASE"/>
    <property type="match status" value="1"/>
</dbReference>
<sequence>MKLIVEKDYEAMSQVAANILLGLMSESRRVNLAITAGNTPKRLYEIMVPQVKGRPYFENVHYYNFDEIPIVGSQGYGITMRNLNDLYFGPANIKKEQLHPLDETNWQTQDARLKEAGGLDLILMGIGADGHFCGNMPGWTKFGSETYAVDISDADEARESLAAEVDGNLSKVPNEFYTMGPKSVMAAKHLVMFANGKKKAAIVKKAFFGEVTEDIPSSILQLHPNLTLILDQEAASELTNQN</sequence>
<dbReference type="InterPro" id="IPR052960">
    <property type="entry name" value="GlcN6P_deaminase-like"/>
</dbReference>
<dbReference type="RefSeq" id="WP_206902440.1">
    <property type="nucleotide sequence ID" value="NZ_JAFLVT010000002.1"/>
</dbReference>
<accession>A0ABS3H5G9</accession>
<dbReference type="Gene3D" id="3.40.50.1360">
    <property type="match status" value="1"/>
</dbReference>
<comment type="caution">
    <text evidence="3">The sequence shown here is derived from an EMBL/GenBank/DDBJ whole genome shotgun (WGS) entry which is preliminary data.</text>
</comment>
<proteinExistence type="predicted"/>
<dbReference type="InterPro" id="IPR037171">
    <property type="entry name" value="NagB/RpiA_transferase-like"/>
</dbReference>
<dbReference type="EMBL" id="JAFLVT010000002">
    <property type="protein sequence ID" value="MBO0448229.1"/>
    <property type="molecule type" value="Genomic_DNA"/>
</dbReference>
<dbReference type="SUPFAM" id="SSF100950">
    <property type="entry name" value="NagB/RpiA/CoA transferase-like"/>
    <property type="match status" value="1"/>
</dbReference>
<dbReference type="NCBIfam" id="NF009022">
    <property type="entry name" value="PRK12358.1"/>
    <property type="match status" value="1"/>
</dbReference>
<dbReference type="Proteomes" id="UP000664256">
    <property type="component" value="Unassembled WGS sequence"/>
</dbReference>
<evidence type="ECO:0000313" key="4">
    <source>
        <dbReference type="Proteomes" id="UP000664256"/>
    </source>
</evidence>
<dbReference type="InterPro" id="IPR004547">
    <property type="entry name" value="Glucosamine6P_isomerase"/>
</dbReference>
<dbReference type="EC" id="3.5.99.6" evidence="3"/>
<gene>
    <name evidence="3" type="ORF">JZO76_01635</name>
</gene>
<organism evidence="3 4">
    <name type="scientific">Candidatus Enterococcus myersii</name>
    <dbReference type="NCBI Taxonomy" id="2815322"/>
    <lineage>
        <taxon>Bacteria</taxon>
        <taxon>Bacillati</taxon>
        <taxon>Bacillota</taxon>
        <taxon>Bacilli</taxon>
        <taxon>Lactobacillales</taxon>
        <taxon>Enterococcaceae</taxon>
        <taxon>Enterococcus</taxon>
    </lineage>
</organism>
<dbReference type="PANTHER" id="PTHR42892:SF1">
    <property type="entry name" value="GLUCOSAMINE-6-PHOSPHATE ISOMERASE"/>
    <property type="match status" value="1"/>
</dbReference>
<dbReference type="GO" id="GO:0004342">
    <property type="term" value="F:glucosamine-6-phosphate deaminase activity"/>
    <property type="evidence" value="ECO:0007669"/>
    <property type="project" value="UniProtKB-EC"/>
</dbReference>
<dbReference type="PANTHER" id="PTHR42892">
    <property type="entry name" value="GLUCOSAMINE-6-PHOSPHATE DEAMINASE-LIKE PROTEIN BT_0258-RELATED"/>
    <property type="match status" value="1"/>
</dbReference>
<evidence type="ECO:0000256" key="1">
    <source>
        <dbReference type="ARBA" id="ARBA00023277"/>
    </source>
</evidence>
<dbReference type="InterPro" id="IPR018321">
    <property type="entry name" value="Glucosamine6P_isomerase_CS"/>
</dbReference>
<keyword evidence="3" id="KW-0378">Hydrolase</keyword>
<dbReference type="Pfam" id="PF01182">
    <property type="entry name" value="Glucosamine_iso"/>
    <property type="match status" value="1"/>
</dbReference>
<keyword evidence="4" id="KW-1185">Reference proteome</keyword>
<name>A0ABS3H5G9_9ENTE</name>
<dbReference type="InterPro" id="IPR006148">
    <property type="entry name" value="Glc/Gal-6P_isomerase"/>
</dbReference>
<feature type="domain" description="Glucosamine/galactosamine-6-phosphate isomerase" evidence="2">
    <location>
        <begin position="13"/>
        <end position="221"/>
    </location>
</feature>
<evidence type="ECO:0000259" key="2">
    <source>
        <dbReference type="Pfam" id="PF01182"/>
    </source>
</evidence>
<protein>
    <submittedName>
        <fullName evidence="3">Glucosamine-6-phosphate deaminase</fullName>
        <ecNumber evidence="3">3.5.99.6</ecNumber>
    </submittedName>
</protein>
<evidence type="ECO:0000313" key="3">
    <source>
        <dbReference type="EMBL" id="MBO0448229.1"/>
    </source>
</evidence>
<dbReference type="CDD" id="cd01399">
    <property type="entry name" value="GlcN6P_deaminase"/>
    <property type="match status" value="1"/>
</dbReference>